<evidence type="ECO:0000259" key="2">
    <source>
        <dbReference type="Pfam" id="PF00149"/>
    </source>
</evidence>
<dbReference type="InterPro" id="IPR004843">
    <property type="entry name" value="Calcineurin-like_PHP"/>
</dbReference>
<sequence>MSELEDLDQVPGSEQYLKADFHRASTGATFLFPHYYTSLVLVIKSSASTGSHRKMALTKLMSLALSAHWILVSPFVHIVHATPPQVLPASLNPYPDKPRIVFRDNGTLKITVFSDLHYGEYPGDSRGPEQDRNSTRVMNRVLKDEQPDYVVINGDLITGDYTFKENATMLIDEIVAPLNAAKVPFSSSHGVSHVFDIFEASSQIRCRTTITMSTSHMRMKLLASKKSLLSVRSVAKKGLEITGFQSIETMKTNEDDFPSLILWFFDSRGGVSQQGAQNPDYVDASVAGWMESETKEMEKAWGPATKRSTLAFVHIPPLKRHYISSVQNTITPEKNPGLNANSLAGSGSVQASLSPENKEKDAPFWDAVKQYLPNLVAVVSGHDHGNEWCAREPTKDVIFCFDKHSGYGGYGEPEWGYGVRNVVFHSSSDGGLPKVESWIRLEEGATRAHVWLDDTLGR</sequence>
<organism evidence="3 4">
    <name type="scientific">Leucocoprinus leucothites</name>
    <dbReference type="NCBI Taxonomy" id="201217"/>
    <lineage>
        <taxon>Eukaryota</taxon>
        <taxon>Fungi</taxon>
        <taxon>Dikarya</taxon>
        <taxon>Basidiomycota</taxon>
        <taxon>Agaricomycotina</taxon>
        <taxon>Agaricomycetes</taxon>
        <taxon>Agaricomycetidae</taxon>
        <taxon>Agaricales</taxon>
        <taxon>Agaricineae</taxon>
        <taxon>Agaricaceae</taxon>
        <taxon>Leucocoprinus</taxon>
    </lineage>
</organism>
<name>A0A8H5FSW5_9AGAR</name>
<dbReference type="Gene3D" id="3.60.21.10">
    <property type="match status" value="1"/>
</dbReference>
<protein>
    <recommendedName>
        <fullName evidence="2">Calcineurin-like phosphoesterase domain-containing protein</fullName>
    </recommendedName>
</protein>
<dbReference type="AlphaFoldDB" id="A0A8H5FSW5"/>
<accession>A0A8H5FSW5</accession>
<gene>
    <name evidence="3" type="ORF">D9756_009595</name>
</gene>
<dbReference type="Pfam" id="PF00149">
    <property type="entry name" value="Metallophos"/>
    <property type="match status" value="1"/>
</dbReference>
<dbReference type="SUPFAM" id="SSF56300">
    <property type="entry name" value="Metallo-dependent phosphatases"/>
    <property type="match status" value="1"/>
</dbReference>
<evidence type="ECO:0000313" key="4">
    <source>
        <dbReference type="Proteomes" id="UP000559027"/>
    </source>
</evidence>
<dbReference type="EMBL" id="JAACJO010000019">
    <property type="protein sequence ID" value="KAF5348475.1"/>
    <property type="molecule type" value="Genomic_DNA"/>
</dbReference>
<proteinExistence type="predicted"/>
<dbReference type="PANTHER" id="PTHR32440">
    <property type="entry name" value="PHOSPHATASE DCR2-RELATED-RELATED"/>
    <property type="match status" value="1"/>
</dbReference>
<dbReference type="GO" id="GO:0016788">
    <property type="term" value="F:hydrolase activity, acting on ester bonds"/>
    <property type="evidence" value="ECO:0007669"/>
    <property type="project" value="TreeGrafter"/>
</dbReference>
<dbReference type="PANTHER" id="PTHR32440:SF11">
    <property type="entry name" value="METALLOPHOSPHOESTERASE DOMAIN-CONTAINING PROTEIN"/>
    <property type="match status" value="1"/>
</dbReference>
<dbReference type="Proteomes" id="UP000559027">
    <property type="component" value="Unassembled WGS sequence"/>
</dbReference>
<dbReference type="OrthoDB" id="783096at2759"/>
<keyword evidence="4" id="KW-1185">Reference proteome</keyword>
<evidence type="ECO:0000256" key="1">
    <source>
        <dbReference type="SAM" id="MobiDB-lite"/>
    </source>
</evidence>
<dbReference type="InterPro" id="IPR029052">
    <property type="entry name" value="Metallo-depent_PP-like"/>
</dbReference>
<feature type="domain" description="Calcineurin-like phosphoesterase" evidence="2">
    <location>
        <begin position="108"/>
        <end position="179"/>
    </location>
</feature>
<comment type="caution">
    <text evidence="3">The sequence shown here is derived from an EMBL/GenBank/DDBJ whole genome shotgun (WGS) entry which is preliminary data.</text>
</comment>
<feature type="compositionally biased region" description="Polar residues" evidence="1">
    <location>
        <begin position="333"/>
        <end position="355"/>
    </location>
</feature>
<dbReference type="GO" id="GO:0005737">
    <property type="term" value="C:cytoplasm"/>
    <property type="evidence" value="ECO:0007669"/>
    <property type="project" value="TreeGrafter"/>
</dbReference>
<dbReference type="CDD" id="cd07383">
    <property type="entry name" value="MPP_Dcr2"/>
    <property type="match status" value="1"/>
</dbReference>
<reference evidence="3 4" key="1">
    <citation type="journal article" date="2020" name="ISME J.">
        <title>Uncovering the hidden diversity of litter-decomposition mechanisms in mushroom-forming fungi.</title>
        <authorList>
            <person name="Floudas D."/>
            <person name="Bentzer J."/>
            <person name="Ahren D."/>
            <person name="Johansson T."/>
            <person name="Persson P."/>
            <person name="Tunlid A."/>
        </authorList>
    </citation>
    <scope>NUCLEOTIDE SEQUENCE [LARGE SCALE GENOMIC DNA]</scope>
    <source>
        <strain evidence="3 4">CBS 146.42</strain>
    </source>
</reference>
<feature type="region of interest" description="Disordered" evidence="1">
    <location>
        <begin position="333"/>
        <end position="356"/>
    </location>
</feature>
<evidence type="ECO:0000313" key="3">
    <source>
        <dbReference type="EMBL" id="KAF5348475.1"/>
    </source>
</evidence>